<dbReference type="Gene3D" id="3.30.70.1290">
    <property type="entry name" value="Transposase IS200-like"/>
    <property type="match status" value="1"/>
</dbReference>
<sequence>MEILEKDNYYHIFNRGINSENIIRSDRNKIYFLQLYKKHLSDFVTTAYCLLNNHFHFAIRIDQKNKEVTQAFSNFFKAYAKAFNKAHSRTGSLFEKNFRRIKIDKEKYLKNLVLYIHFNPQIHFGINYYDYKFSSFQPILQENNEIVNLKEVLNVFDDLENFKNIHHHHHIIRLEENFRLE</sequence>
<dbReference type="RefSeq" id="WP_251740064.1">
    <property type="nucleotide sequence ID" value="NZ_JBHUOJ010000037.1"/>
</dbReference>
<dbReference type="PANTHER" id="PTHR34322:SF2">
    <property type="entry name" value="TRANSPOSASE IS200-LIKE DOMAIN-CONTAINING PROTEIN"/>
    <property type="match status" value="1"/>
</dbReference>
<evidence type="ECO:0000313" key="3">
    <source>
        <dbReference type="Proteomes" id="UP001597438"/>
    </source>
</evidence>
<evidence type="ECO:0000259" key="1">
    <source>
        <dbReference type="SMART" id="SM01321"/>
    </source>
</evidence>
<reference evidence="3" key="1">
    <citation type="journal article" date="2019" name="Int. J. Syst. Evol. Microbiol.">
        <title>The Global Catalogue of Microorganisms (GCM) 10K type strain sequencing project: providing services to taxonomists for standard genome sequencing and annotation.</title>
        <authorList>
            <consortium name="The Broad Institute Genomics Platform"/>
            <consortium name="The Broad Institute Genome Sequencing Center for Infectious Disease"/>
            <person name="Wu L."/>
            <person name="Ma J."/>
        </authorList>
    </citation>
    <scope>NUCLEOTIDE SEQUENCE [LARGE SCALE GENOMIC DNA]</scope>
    <source>
        <strain evidence="3">KCTC 52925</strain>
    </source>
</reference>
<gene>
    <name evidence="2" type="ORF">ACFSYS_16640</name>
</gene>
<dbReference type="PANTHER" id="PTHR34322">
    <property type="entry name" value="TRANSPOSASE, Y1_TNP DOMAIN-CONTAINING"/>
    <property type="match status" value="1"/>
</dbReference>
<organism evidence="2 3">
    <name type="scientific">Christiangramia antarctica</name>
    <dbReference type="NCBI Taxonomy" id="2058158"/>
    <lineage>
        <taxon>Bacteria</taxon>
        <taxon>Pseudomonadati</taxon>
        <taxon>Bacteroidota</taxon>
        <taxon>Flavobacteriia</taxon>
        <taxon>Flavobacteriales</taxon>
        <taxon>Flavobacteriaceae</taxon>
        <taxon>Christiangramia</taxon>
    </lineage>
</organism>
<dbReference type="EMBL" id="JBHUOJ010000037">
    <property type="protein sequence ID" value="MFD2834921.1"/>
    <property type="molecule type" value="Genomic_DNA"/>
</dbReference>
<dbReference type="InterPro" id="IPR002686">
    <property type="entry name" value="Transposase_17"/>
</dbReference>
<feature type="domain" description="Transposase IS200-like" evidence="1">
    <location>
        <begin position="5"/>
        <end position="119"/>
    </location>
</feature>
<keyword evidence="3" id="KW-1185">Reference proteome</keyword>
<proteinExistence type="predicted"/>
<protein>
    <submittedName>
        <fullName evidence="2">Transposase</fullName>
    </submittedName>
</protein>
<evidence type="ECO:0000313" key="2">
    <source>
        <dbReference type="EMBL" id="MFD2834921.1"/>
    </source>
</evidence>
<name>A0ABW5X787_9FLAO</name>
<dbReference type="InterPro" id="IPR036515">
    <property type="entry name" value="Transposase_17_sf"/>
</dbReference>
<dbReference type="Proteomes" id="UP001597438">
    <property type="component" value="Unassembled WGS sequence"/>
</dbReference>
<accession>A0ABW5X787</accession>
<dbReference type="SUPFAM" id="SSF143422">
    <property type="entry name" value="Transposase IS200-like"/>
    <property type="match status" value="1"/>
</dbReference>
<comment type="caution">
    <text evidence="2">The sequence shown here is derived from an EMBL/GenBank/DDBJ whole genome shotgun (WGS) entry which is preliminary data.</text>
</comment>
<dbReference type="SMART" id="SM01321">
    <property type="entry name" value="Y1_Tnp"/>
    <property type="match status" value="1"/>
</dbReference>